<keyword evidence="2" id="KW-0731">Sigma factor</keyword>
<evidence type="ECO:0000256" key="3">
    <source>
        <dbReference type="ARBA" id="ARBA00023125"/>
    </source>
</evidence>
<evidence type="ECO:0000256" key="2">
    <source>
        <dbReference type="ARBA" id="ARBA00023082"/>
    </source>
</evidence>
<dbReference type="GO" id="GO:0006352">
    <property type="term" value="P:DNA-templated transcription initiation"/>
    <property type="evidence" value="ECO:0007669"/>
    <property type="project" value="InterPro"/>
</dbReference>
<dbReference type="PANTHER" id="PTHR30385:SF7">
    <property type="entry name" value="RNA POLYMERASE SIGMA FACTOR FLIA"/>
    <property type="match status" value="1"/>
</dbReference>
<dbReference type="GO" id="GO:0003899">
    <property type="term" value="F:DNA-directed RNA polymerase activity"/>
    <property type="evidence" value="ECO:0007669"/>
    <property type="project" value="InterPro"/>
</dbReference>
<dbReference type="Pfam" id="PF04545">
    <property type="entry name" value="Sigma70_r4"/>
    <property type="match status" value="1"/>
</dbReference>
<dbReference type="SUPFAM" id="SSF88659">
    <property type="entry name" value="Sigma3 and sigma4 domains of RNA polymerase sigma factors"/>
    <property type="match status" value="2"/>
</dbReference>
<keyword evidence="4" id="KW-0804">Transcription</keyword>
<dbReference type="PRINTS" id="PR00046">
    <property type="entry name" value="SIGMA70FCT"/>
</dbReference>
<feature type="domain" description="RNA polymerase sigma-70" evidence="5">
    <location>
        <begin position="224"/>
        <end position="250"/>
    </location>
</feature>
<gene>
    <name evidence="6" type="ORF">FYJ39_12465</name>
</gene>
<dbReference type="InterPro" id="IPR000943">
    <property type="entry name" value="RNA_pol_sigma70"/>
</dbReference>
<dbReference type="InterPro" id="IPR012845">
    <property type="entry name" value="RNA_pol_sigma_FliA_WhiG"/>
</dbReference>
<dbReference type="NCBIfam" id="NF005413">
    <property type="entry name" value="PRK06986.1"/>
    <property type="match status" value="1"/>
</dbReference>
<protein>
    <submittedName>
        <fullName evidence="6">FliA/WhiG family RNA polymerase sigma factor</fullName>
    </submittedName>
</protein>
<sequence length="258" mass="30327">MMVETQQRLKEKTNEELLEMYRVEKSLEVKQELTLRYLYIVQTIAVQMRGIYAGSLQMEDIINEGVIAIMKGIDRYEPDREHKFETFISQRIRGMIIDLVRKNDWMPRNFRKQNKEIEEARNKLGLTLGRAPTDEEIADCLGLSVKKCQKIQRMSVMMNVLSLDMVVDNEDDRQTIQLPNIDMDREPEKAFLKDEALKLLSAAVKRLSEKEKLMISLYYVEELNMKQVAQVMNVSEPRVSQIHSNAIRKLKQYMSEYV</sequence>
<keyword evidence="1" id="KW-0805">Transcription regulation</keyword>
<dbReference type="AlphaFoldDB" id="A0A7X2NM12"/>
<dbReference type="InterPro" id="IPR007624">
    <property type="entry name" value="RNA_pol_sigma70_r3"/>
</dbReference>
<keyword evidence="3" id="KW-0238">DNA-binding</keyword>
<name>A0A7X2NM12_9CLOT</name>
<dbReference type="PROSITE" id="PS00716">
    <property type="entry name" value="SIGMA70_2"/>
    <property type="match status" value="1"/>
</dbReference>
<dbReference type="GO" id="GO:0003677">
    <property type="term" value="F:DNA binding"/>
    <property type="evidence" value="ECO:0007669"/>
    <property type="project" value="UniProtKB-KW"/>
</dbReference>
<dbReference type="PANTHER" id="PTHR30385">
    <property type="entry name" value="SIGMA FACTOR F FLAGELLAR"/>
    <property type="match status" value="1"/>
</dbReference>
<dbReference type="Gene3D" id="1.10.1740.10">
    <property type="match status" value="1"/>
</dbReference>
<dbReference type="NCBIfam" id="TIGR02937">
    <property type="entry name" value="sigma70-ECF"/>
    <property type="match status" value="1"/>
</dbReference>
<dbReference type="Pfam" id="PF04542">
    <property type="entry name" value="Sigma70_r2"/>
    <property type="match status" value="1"/>
</dbReference>
<evidence type="ECO:0000256" key="1">
    <source>
        <dbReference type="ARBA" id="ARBA00023015"/>
    </source>
</evidence>
<evidence type="ECO:0000259" key="5">
    <source>
        <dbReference type="PROSITE" id="PS00716"/>
    </source>
</evidence>
<dbReference type="Proteomes" id="UP000429958">
    <property type="component" value="Unassembled WGS sequence"/>
</dbReference>
<dbReference type="EMBL" id="VUMD01000010">
    <property type="protein sequence ID" value="MSS37367.1"/>
    <property type="molecule type" value="Genomic_DNA"/>
</dbReference>
<evidence type="ECO:0000256" key="4">
    <source>
        <dbReference type="ARBA" id="ARBA00023163"/>
    </source>
</evidence>
<dbReference type="InterPro" id="IPR013325">
    <property type="entry name" value="RNA_pol_sigma_r2"/>
</dbReference>
<dbReference type="NCBIfam" id="TIGR02479">
    <property type="entry name" value="FliA_WhiG"/>
    <property type="match status" value="1"/>
</dbReference>
<organism evidence="6 7">
    <name type="scientific">Clostridium porci</name>
    <dbReference type="NCBI Taxonomy" id="2605778"/>
    <lineage>
        <taxon>Bacteria</taxon>
        <taxon>Bacillati</taxon>
        <taxon>Bacillota</taxon>
        <taxon>Clostridia</taxon>
        <taxon>Eubacteriales</taxon>
        <taxon>Clostridiaceae</taxon>
        <taxon>Clostridium</taxon>
    </lineage>
</organism>
<dbReference type="GO" id="GO:0016987">
    <property type="term" value="F:sigma factor activity"/>
    <property type="evidence" value="ECO:0007669"/>
    <property type="project" value="UniProtKB-KW"/>
</dbReference>
<dbReference type="Pfam" id="PF04539">
    <property type="entry name" value="Sigma70_r3"/>
    <property type="match status" value="1"/>
</dbReference>
<accession>A0A7X2NM12</accession>
<dbReference type="CDD" id="cd06171">
    <property type="entry name" value="Sigma70_r4"/>
    <property type="match status" value="1"/>
</dbReference>
<dbReference type="RefSeq" id="WP_154472794.1">
    <property type="nucleotide sequence ID" value="NZ_VUMD01000010.1"/>
</dbReference>
<dbReference type="Gene3D" id="1.20.140.160">
    <property type="match status" value="1"/>
</dbReference>
<reference evidence="6 7" key="1">
    <citation type="submission" date="2019-08" db="EMBL/GenBank/DDBJ databases">
        <title>In-depth cultivation of the pig gut microbiome towards novel bacterial diversity and tailored functional studies.</title>
        <authorList>
            <person name="Wylensek D."/>
            <person name="Hitch T.C.A."/>
            <person name="Clavel T."/>
        </authorList>
    </citation>
    <scope>NUCLEOTIDE SEQUENCE [LARGE SCALE GENOMIC DNA]</scope>
    <source>
        <strain evidence="6 7">WCA-389-WT-23D1</strain>
    </source>
</reference>
<dbReference type="InterPro" id="IPR013324">
    <property type="entry name" value="RNA_pol_sigma_r3/r4-like"/>
</dbReference>
<evidence type="ECO:0000313" key="7">
    <source>
        <dbReference type="Proteomes" id="UP000429958"/>
    </source>
</evidence>
<dbReference type="InterPro" id="IPR007627">
    <property type="entry name" value="RNA_pol_sigma70_r2"/>
</dbReference>
<dbReference type="InterPro" id="IPR007630">
    <property type="entry name" value="RNA_pol_sigma70_r4"/>
</dbReference>
<comment type="caution">
    <text evidence="6">The sequence shown here is derived from an EMBL/GenBank/DDBJ whole genome shotgun (WGS) entry which is preliminary data.</text>
</comment>
<proteinExistence type="predicted"/>
<keyword evidence="7" id="KW-1185">Reference proteome</keyword>
<evidence type="ECO:0000313" key="6">
    <source>
        <dbReference type="EMBL" id="MSS37367.1"/>
    </source>
</evidence>
<dbReference type="SUPFAM" id="SSF88946">
    <property type="entry name" value="Sigma2 domain of RNA polymerase sigma factors"/>
    <property type="match status" value="1"/>
</dbReference>
<dbReference type="InterPro" id="IPR014284">
    <property type="entry name" value="RNA_pol_sigma-70_dom"/>
</dbReference>